<gene>
    <name evidence="2" type="ORF">PBV87_00370</name>
</gene>
<organism evidence="2 3">
    <name type="scientific">Holtiella tumoricola</name>
    <dbReference type="NCBI Taxonomy" id="3018743"/>
    <lineage>
        <taxon>Bacteria</taxon>
        <taxon>Bacillati</taxon>
        <taxon>Bacillota</taxon>
        <taxon>Clostridia</taxon>
        <taxon>Lachnospirales</taxon>
        <taxon>Cellulosilyticaceae</taxon>
        <taxon>Holtiella</taxon>
    </lineage>
</organism>
<accession>A0AA42DJ90</accession>
<dbReference type="Gene3D" id="3.40.190.10">
    <property type="entry name" value="Periplasmic binding protein-like II"/>
    <property type="match status" value="1"/>
</dbReference>
<feature type="signal peptide" evidence="1">
    <location>
        <begin position="1"/>
        <end position="17"/>
    </location>
</feature>
<dbReference type="EMBL" id="JAQIFT010000004">
    <property type="protein sequence ID" value="MDA3729967.1"/>
    <property type="molecule type" value="Genomic_DNA"/>
</dbReference>
<evidence type="ECO:0000313" key="2">
    <source>
        <dbReference type="EMBL" id="MDA3729967.1"/>
    </source>
</evidence>
<dbReference type="SUPFAM" id="SSF53850">
    <property type="entry name" value="Periplasmic binding protein-like II"/>
    <property type="match status" value="1"/>
</dbReference>
<evidence type="ECO:0000256" key="1">
    <source>
        <dbReference type="SAM" id="SignalP"/>
    </source>
</evidence>
<dbReference type="InterPro" id="IPR006059">
    <property type="entry name" value="SBP"/>
</dbReference>
<keyword evidence="3" id="KW-1185">Reference proteome</keyword>
<sequence length="964" mass="107977">MNKKLVGSLILSLVALAAIGYSYKGANDSKQGVYTIGVPTDREEFYESTYASYLSSNGYQGNMSKGEVVVDINNYTAADGTRVTTDQEGVITPEEGKVTWQFDVKTPGFYNLEVGFLPVEGKNSTIERKMYLDDQVCFKGMEQLSFERTWANETAEIEVRNDNEIRPNTVELINPKQTFVEDAQRRGTEPYKFYLSQGTHTLTFEAIKEAVKITNLVFKADEPILSYEETINKLQGTYPLYEGNLLVGQAERNEGITKNVLKSSRAILINTNYSSPRIEPSHPSNLVFNTIGGDSWKTPGDGITWEVEVPESGLYQVSFTARQSSNRGGVSYRKLLVNGKVPFKEANSIGFPYSTGFKNYVIGNDDGAYLIPLEKGINTITLETVLGQFDRATTEVQESLFVLNETYRKIIQLTGTVPDSYIDYEIEKKLPEVKDIFTQESERLGNILEEVISITGEKGEDSVIIDKLVIQLGRLAKNPELVVKELSQLKNNISSLGLWNMEVASMPLEVDSITLGTEQKELIQTEAGFVENFAYESQRFLSTFIDDNTQMSGKVDKKQESIKVWIGTGRDQAQVMMNLIEERFTPLTGINVQLELIPESVIIPATLAGRGPDIVTGITEQQAMNFAVRNALVDLNEFDGFSEMYTQYEPSAFEGITFQEGIFGMPEQQSFMMLFYRQDILDELGLEVPTTWEEVKAIIPVLQMHNYDFYMPAGTADPNGTMYASLVFQGGNDMYLGEGNDYGIETGLYEEGAMRAFQDYTQFFTSYHLPVVADFANRFRTGEVPMGIAPYTVYSQLQVSAPEIRGLWSFSPVPGKVKEDGTVDNTLVSSTTQCIMLEQGKNRDAAWEFMKWWTSEEVQLEYGTTIEGIMGPAARYPSANVDVVEQLPWSVKDAGALKEQFRATKGLPEVPGGYMTSRMVSYAFKNVVTDGQNPREALYLNAKEINDELTKKRKEFNLSTVESE</sequence>
<protein>
    <submittedName>
        <fullName evidence="2">Extracellular solute-binding protein</fullName>
    </submittedName>
</protein>
<proteinExistence type="predicted"/>
<dbReference type="RefSeq" id="WP_271010731.1">
    <property type="nucleotide sequence ID" value="NZ_JAQIFT010000004.1"/>
</dbReference>
<evidence type="ECO:0000313" key="3">
    <source>
        <dbReference type="Proteomes" id="UP001169242"/>
    </source>
</evidence>
<feature type="chain" id="PRO_5041255785" evidence="1">
    <location>
        <begin position="18"/>
        <end position="964"/>
    </location>
</feature>
<dbReference type="PANTHER" id="PTHR43649:SF27">
    <property type="entry name" value="EXTRACELLULAR SOLUTE-BINDING PROTEIN FAMILY 1"/>
    <property type="match status" value="1"/>
</dbReference>
<dbReference type="PANTHER" id="PTHR43649">
    <property type="entry name" value="ARABINOSE-BINDING PROTEIN-RELATED"/>
    <property type="match status" value="1"/>
</dbReference>
<dbReference type="Proteomes" id="UP001169242">
    <property type="component" value="Unassembled WGS sequence"/>
</dbReference>
<comment type="caution">
    <text evidence="2">The sequence shown here is derived from an EMBL/GenBank/DDBJ whole genome shotgun (WGS) entry which is preliminary data.</text>
</comment>
<keyword evidence="1" id="KW-0732">Signal</keyword>
<name>A0AA42DJ90_9FIRM</name>
<dbReference type="InterPro" id="IPR050490">
    <property type="entry name" value="Bact_solute-bd_prot1"/>
</dbReference>
<dbReference type="AlphaFoldDB" id="A0AA42DJ90"/>
<dbReference type="Pfam" id="PF01547">
    <property type="entry name" value="SBP_bac_1"/>
    <property type="match status" value="1"/>
</dbReference>
<dbReference type="Gene3D" id="2.60.120.260">
    <property type="entry name" value="Galactose-binding domain-like"/>
    <property type="match status" value="2"/>
</dbReference>
<reference evidence="2" key="1">
    <citation type="journal article" date="2023" name="Int. J. Syst. Evol. Microbiol.">
        <title>&lt;i&gt;Holtiella tumoricola&lt;/i&gt; gen. nov. sp. nov., isolated from a human clinical sample.</title>
        <authorList>
            <person name="Allen-Vercoe E."/>
            <person name="Daigneault M.C."/>
            <person name="Vancuren S.J."/>
            <person name="Cochrane K."/>
            <person name="O'Neal L.L."/>
            <person name="Sankaranarayanan K."/>
            <person name="Lawson P.A."/>
        </authorList>
    </citation>
    <scope>NUCLEOTIDE SEQUENCE</scope>
    <source>
        <strain evidence="2">CC70A</strain>
    </source>
</reference>